<dbReference type="KEGG" id="aace:A0U92_15390"/>
<dbReference type="AlphaFoldDB" id="A0A1U9KJF0"/>
<keyword evidence="2" id="KW-1185">Reference proteome</keyword>
<proteinExistence type="predicted"/>
<dbReference type="Proteomes" id="UP000188937">
    <property type="component" value="Chromosome"/>
</dbReference>
<organism evidence="1 2">
    <name type="scientific">Acetobacter aceti</name>
    <dbReference type="NCBI Taxonomy" id="435"/>
    <lineage>
        <taxon>Bacteria</taxon>
        <taxon>Pseudomonadati</taxon>
        <taxon>Pseudomonadota</taxon>
        <taxon>Alphaproteobacteria</taxon>
        <taxon>Acetobacterales</taxon>
        <taxon>Acetobacteraceae</taxon>
        <taxon>Acetobacter</taxon>
        <taxon>Acetobacter subgen. Acetobacter</taxon>
    </lineage>
</organism>
<evidence type="ECO:0000313" key="2">
    <source>
        <dbReference type="Proteomes" id="UP000188937"/>
    </source>
</evidence>
<protein>
    <submittedName>
        <fullName evidence="1">Uncharacterized protein</fullName>
    </submittedName>
</protein>
<reference evidence="1 2" key="1">
    <citation type="submission" date="2016-03" db="EMBL/GenBank/DDBJ databases">
        <title>Acetic acid bacteria sequencing.</title>
        <authorList>
            <person name="Brandt J."/>
            <person name="Jakob F."/>
            <person name="Vogel R.F."/>
        </authorList>
    </citation>
    <scope>NUCLEOTIDE SEQUENCE [LARGE SCALE GENOMIC DNA]</scope>
    <source>
        <strain evidence="1 2">TMW2.1153</strain>
    </source>
</reference>
<evidence type="ECO:0000313" key="1">
    <source>
        <dbReference type="EMBL" id="AQS85920.1"/>
    </source>
</evidence>
<gene>
    <name evidence="1" type="ORF">A0U92_15390</name>
</gene>
<dbReference type="EMBL" id="CP014692">
    <property type="protein sequence ID" value="AQS85920.1"/>
    <property type="molecule type" value="Genomic_DNA"/>
</dbReference>
<sequence>MIWSAHINCMADDTIQIDPKIRFLISVPDWKPEEATPFQGFSLSLCRNSGFLRFIYTFPTDIFELTPVSMPSRIARRIAGQLPIEWYGQSPRALKFMPAPIEIPFTVVILDESEKISDYQDWLDQSPGPVTVIAKEGGHITYNQLSFDTLRNRFIEICDELETIANLAGVAEAREAIKSWVSPDERKLPYSLGGHGTISPNLAVLSICGFTSLADEPFERLGDESAYIEQIVHTSNSVLDEREASPPSEATLDRFCRERLEPELML</sequence>
<accession>A0A1U9KJF0</accession>
<name>A0A1U9KJF0_ACEAC</name>